<evidence type="ECO:0008006" key="6">
    <source>
        <dbReference type="Google" id="ProtNLM"/>
    </source>
</evidence>
<feature type="transmembrane region" description="Helical" evidence="2">
    <location>
        <begin position="160"/>
        <end position="181"/>
    </location>
</feature>
<feature type="signal peptide" evidence="3">
    <location>
        <begin position="1"/>
        <end position="19"/>
    </location>
</feature>
<feature type="compositionally biased region" description="Acidic residues" evidence="1">
    <location>
        <begin position="246"/>
        <end position="256"/>
    </location>
</feature>
<dbReference type="EMBL" id="DXCC01000007">
    <property type="protein sequence ID" value="HIZ14846.1"/>
    <property type="molecule type" value="Genomic_DNA"/>
</dbReference>
<evidence type="ECO:0000256" key="3">
    <source>
        <dbReference type="SAM" id="SignalP"/>
    </source>
</evidence>
<comment type="caution">
    <text evidence="4">The sequence shown here is derived from an EMBL/GenBank/DDBJ whole genome shotgun (WGS) entry which is preliminary data.</text>
</comment>
<dbReference type="Proteomes" id="UP000824014">
    <property type="component" value="Unassembled WGS sequence"/>
</dbReference>
<feature type="region of interest" description="Disordered" evidence="1">
    <location>
        <begin position="239"/>
        <end position="269"/>
    </location>
</feature>
<name>A0A9D2DD64_9BACT</name>
<proteinExistence type="predicted"/>
<keyword evidence="2" id="KW-0812">Transmembrane</keyword>
<organism evidence="4 5">
    <name type="scientific">Candidatus Tidjanibacter faecipullorum</name>
    <dbReference type="NCBI Taxonomy" id="2838766"/>
    <lineage>
        <taxon>Bacteria</taxon>
        <taxon>Pseudomonadati</taxon>
        <taxon>Bacteroidota</taxon>
        <taxon>Bacteroidia</taxon>
        <taxon>Bacteroidales</taxon>
        <taxon>Rikenellaceae</taxon>
        <taxon>Tidjanibacter</taxon>
    </lineage>
</organism>
<accession>A0A9D2DD64</accession>
<gene>
    <name evidence="4" type="ORF">H9816_02880</name>
</gene>
<evidence type="ECO:0000313" key="4">
    <source>
        <dbReference type="EMBL" id="HIZ14846.1"/>
    </source>
</evidence>
<dbReference type="AlphaFoldDB" id="A0A9D2DD64"/>
<evidence type="ECO:0000256" key="2">
    <source>
        <dbReference type="SAM" id="Phobius"/>
    </source>
</evidence>
<evidence type="ECO:0000313" key="5">
    <source>
        <dbReference type="Proteomes" id="UP000824014"/>
    </source>
</evidence>
<keyword evidence="2" id="KW-0472">Membrane</keyword>
<protein>
    <recommendedName>
        <fullName evidence="6">DUF2207 domain-containing protein</fullName>
    </recommendedName>
</protein>
<sequence length="269" mass="30725">MKRLLTLCTALLLAFPLHAAEYANATVRFTLPDGFTFRPITDEGVEGFEATDGTLRLSLFTLRFPKNINLLENMKVQDIRWFPFLEEATQTFTHTPIGTRYERVSTYRQGDRYIRIYRYVAARSLCFLVAENTSGDWTEADRIAQSQRYQKNFAFYRHNFLNGLILFLVWCSIVSCACLLISNLIRKRRRRKFWYWIIPTLLVCAAGIALFGWPLSLESLTLALWASAIVSSVAGGYDDSSGSSSEDNEMDFEDPSSFDGTGPTIHYNP</sequence>
<reference evidence="4" key="1">
    <citation type="journal article" date="2021" name="PeerJ">
        <title>Extensive microbial diversity within the chicken gut microbiome revealed by metagenomics and culture.</title>
        <authorList>
            <person name="Gilroy R."/>
            <person name="Ravi A."/>
            <person name="Getino M."/>
            <person name="Pursley I."/>
            <person name="Horton D.L."/>
            <person name="Alikhan N.F."/>
            <person name="Baker D."/>
            <person name="Gharbi K."/>
            <person name="Hall N."/>
            <person name="Watson M."/>
            <person name="Adriaenssens E.M."/>
            <person name="Foster-Nyarko E."/>
            <person name="Jarju S."/>
            <person name="Secka A."/>
            <person name="Antonio M."/>
            <person name="Oren A."/>
            <person name="Chaudhuri R.R."/>
            <person name="La Ragione R."/>
            <person name="Hildebrand F."/>
            <person name="Pallen M.J."/>
        </authorList>
    </citation>
    <scope>NUCLEOTIDE SEQUENCE</scope>
    <source>
        <strain evidence="4">ChiHjej11B10-19426</strain>
    </source>
</reference>
<reference evidence="4" key="2">
    <citation type="submission" date="2021-04" db="EMBL/GenBank/DDBJ databases">
        <authorList>
            <person name="Gilroy R."/>
        </authorList>
    </citation>
    <scope>NUCLEOTIDE SEQUENCE</scope>
    <source>
        <strain evidence="4">ChiHjej11B10-19426</strain>
    </source>
</reference>
<evidence type="ECO:0000256" key="1">
    <source>
        <dbReference type="SAM" id="MobiDB-lite"/>
    </source>
</evidence>
<feature type="chain" id="PRO_5038876685" description="DUF2207 domain-containing protein" evidence="3">
    <location>
        <begin position="20"/>
        <end position="269"/>
    </location>
</feature>
<keyword evidence="3" id="KW-0732">Signal</keyword>
<feature type="transmembrane region" description="Helical" evidence="2">
    <location>
        <begin position="193"/>
        <end position="213"/>
    </location>
</feature>
<keyword evidence="2" id="KW-1133">Transmembrane helix</keyword>